<dbReference type="Proteomes" id="UP000886742">
    <property type="component" value="Unassembled WGS sequence"/>
</dbReference>
<evidence type="ECO:0000259" key="9">
    <source>
        <dbReference type="Pfam" id="PF01648"/>
    </source>
</evidence>
<protein>
    <recommendedName>
        <fullName evidence="8">Holo-[acyl-carrier-protein] synthase</fullName>
        <shortName evidence="8">Holo-ACP synthase</shortName>
        <ecNumber evidence="8">2.7.8.7</ecNumber>
    </recommendedName>
    <alternativeName>
        <fullName evidence="8">4'-phosphopantetheinyl transferase AcpS</fullName>
    </alternativeName>
</protein>
<dbReference type="EMBL" id="DVJI01000012">
    <property type="protein sequence ID" value="HIS71042.1"/>
    <property type="molecule type" value="Genomic_DNA"/>
</dbReference>
<dbReference type="EC" id="2.7.8.7" evidence="8"/>
<evidence type="ECO:0000256" key="8">
    <source>
        <dbReference type="HAMAP-Rule" id="MF_00101"/>
    </source>
</evidence>
<keyword evidence="7 8" id="KW-0275">Fatty acid biosynthesis</keyword>
<dbReference type="Pfam" id="PF01648">
    <property type="entry name" value="ACPS"/>
    <property type="match status" value="1"/>
</dbReference>
<proteinExistence type="inferred from homology"/>
<comment type="function">
    <text evidence="8">Transfers the 4'-phosphopantetheine moiety from coenzyme A to a Ser of acyl-carrier-protein.</text>
</comment>
<name>A0A9D1FGJ8_9PROT</name>
<dbReference type="AlphaFoldDB" id="A0A9D1FGJ8"/>
<dbReference type="GO" id="GO:0000287">
    <property type="term" value="F:magnesium ion binding"/>
    <property type="evidence" value="ECO:0007669"/>
    <property type="project" value="UniProtKB-UniRule"/>
</dbReference>
<dbReference type="SUPFAM" id="SSF56214">
    <property type="entry name" value="4'-phosphopantetheinyl transferase"/>
    <property type="match status" value="1"/>
</dbReference>
<dbReference type="InterPro" id="IPR002582">
    <property type="entry name" value="ACPS"/>
</dbReference>
<dbReference type="GO" id="GO:0008897">
    <property type="term" value="F:holo-[acyl-carrier-protein] synthase activity"/>
    <property type="evidence" value="ECO:0007669"/>
    <property type="project" value="UniProtKB-UniRule"/>
</dbReference>
<keyword evidence="8" id="KW-0963">Cytoplasm</keyword>
<evidence type="ECO:0000256" key="4">
    <source>
        <dbReference type="ARBA" id="ARBA00022832"/>
    </source>
</evidence>
<keyword evidence="3 8" id="KW-0479">Metal-binding</keyword>
<keyword evidence="2 8" id="KW-0808">Transferase</keyword>
<reference evidence="10" key="1">
    <citation type="submission" date="2020-10" db="EMBL/GenBank/DDBJ databases">
        <authorList>
            <person name="Gilroy R."/>
        </authorList>
    </citation>
    <scope>NUCLEOTIDE SEQUENCE</scope>
    <source>
        <strain evidence="10">ChiGjej3B3-5194</strain>
    </source>
</reference>
<evidence type="ECO:0000256" key="6">
    <source>
        <dbReference type="ARBA" id="ARBA00023098"/>
    </source>
</evidence>
<dbReference type="Gene3D" id="3.90.470.20">
    <property type="entry name" value="4'-phosphopantetheinyl transferase domain"/>
    <property type="match status" value="1"/>
</dbReference>
<keyword evidence="5 8" id="KW-0460">Magnesium</keyword>
<gene>
    <name evidence="8 10" type="primary">acpS</name>
    <name evidence="10" type="ORF">IAD02_03595</name>
</gene>
<comment type="catalytic activity">
    <reaction evidence="8">
        <text>apo-[ACP] + CoA = holo-[ACP] + adenosine 3',5'-bisphosphate + H(+)</text>
        <dbReference type="Rhea" id="RHEA:12068"/>
        <dbReference type="Rhea" id="RHEA-COMP:9685"/>
        <dbReference type="Rhea" id="RHEA-COMP:9690"/>
        <dbReference type="ChEBI" id="CHEBI:15378"/>
        <dbReference type="ChEBI" id="CHEBI:29999"/>
        <dbReference type="ChEBI" id="CHEBI:57287"/>
        <dbReference type="ChEBI" id="CHEBI:58343"/>
        <dbReference type="ChEBI" id="CHEBI:64479"/>
        <dbReference type="EC" id="2.7.8.7"/>
    </reaction>
</comment>
<dbReference type="GO" id="GO:0005737">
    <property type="term" value="C:cytoplasm"/>
    <property type="evidence" value="ECO:0007669"/>
    <property type="project" value="UniProtKB-SubCell"/>
</dbReference>
<comment type="similarity">
    <text evidence="8">Belongs to the P-Pant transferase superfamily. AcpS family.</text>
</comment>
<dbReference type="GO" id="GO:0006633">
    <property type="term" value="P:fatty acid biosynthetic process"/>
    <property type="evidence" value="ECO:0007669"/>
    <property type="project" value="UniProtKB-UniRule"/>
</dbReference>
<comment type="subcellular location">
    <subcellularLocation>
        <location evidence="8">Cytoplasm</location>
    </subcellularLocation>
</comment>
<accession>A0A9D1FGJ8</accession>
<dbReference type="InterPro" id="IPR004568">
    <property type="entry name" value="Ppantetheine-prot_Trfase_dom"/>
</dbReference>
<dbReference type="HAMAP" id="MF_00101">
    <property type="entry name" value="AcpS"/>
    <property type="match status" value="1"/>
</dbReference>
<comment type="caution">
    <text evidence="10">The sequence shown here is derived from an EMBL/GenBank/DDBJ whole genome shotgun (WGS) entry which is preliminary data.</text>
</comment>
<reference evidence="10" key="2">
    <citation type="journal article" date="2021" name="PeerJ">
        <title>Extensive microbial diversity within the chicken gut microbiome revealed by metagenomics and culture.</title>
        <authorList>
            <person name="Gilroy R."/>
            <person name="Ravi A."/>
            <person name="Getino M."/>
            <person name="Pursley I."/>
            <person name="Horton D.L."/>
            <person name="Alikhan N.F."/>
            <person name="Baker D."/>
            <person name="Gharbi K."/>
            <person name="Hall N."/>
            <person name="Watson M."/>
            <person name="Adriaenssens E.M."/>
            <person name="Foster-Nyarko E."/>
            <person name="Jarju S."/>
            <person name="Secka A."/>
            <person name="Antonio M."/>
            <person name="Oren A."/>
            <person name="Chaudhuri R.R."/>
            <person name="La Ragione R."/>
            <person name="Hildebrand F."/>
            <person name="Pallen M.J."/>
        </authorList>
    </citation>
    <scope>NUCLEOTIDE SEQUENCE</scope>
    <source>
        <strain evidence="10">ChiGjej3B3-5194</strain>
    </source>
</reference>
<comment type="cofactor">
    <cofactor evidence="8">
        <name>Mg(2+)</name>
        <dbReference type="ChEBI" id="CHEBI:18420"/>
    </cofactor>
</comment>
<evidence type="ECO:0000313" key="10">
    <source>
        <dbReference type="EMBL" id="HIS71042.1"/>
    </source>
</evidence>
<feature type="domain" description="4'-phosphopantetheinyl transferase" evidence="9">
    <location>
        <begin position="4"/>
        <end position="99"/>
    </location>
</feature>
<keyword evidence="4 8" id="KW-0276">Fatty acid metabolism</keyword>
<dbReference type="InterPro" id="IPR008278">
    <property type="entry name" value="4-PPantetheinyl_Trfase_dom"/>
</dbReference>
<evidence type="ECO:0000256" key="3">
    <source>
        <dbReference type="ARBA" id="ARBA00022723"/>
    </source>
</evidence>
<feature type="binding site" evidence="8">
    <location>
        <position position="54"/>
    </location>
    <ligand>
        <name>Mg(2+)</name>
        <dbReference type="ChEBI" id="CHEBI:18420"/>
    </ligand>
</feature>
<dbReference type="NCBIfam" id="TIGR00556">
    <property type="entry name" value="pantethn_trn"/>
    <property type="match status" value="1"/>
</dbReference>
<dbReference type="InterPro" id="IPR037143">
    <property type="entry name" value="4-PPantetheinyl_Trfase_dom_sf"/>
</dbReference>
<keyword evidence="6 8" id="KW-0443">Lipid metabolism</keyword>
<evidence type="ECO:0000256" key="5">
    <source>
        <dbReference type="ARBA" id="ARBA00022842"/>
    </source>
</evidence>
<feature type="binding site" evidence="8">
    <location>
        <position position="8"/>
    </location>
    <ligand>
        <name>Mg(2+)</name>
        <dbReference type="ChEBI" id="CHEBI:18420"/>
    </ligand>
</feature>
<dbReference type="NCBIfam" id="TIGR00516">
    <property type="entry name" value="acpS"/>
    <property type="match status" value="1"/>
</dbReference>
<evidence type="ECO:0000256" key="7">
    <source>
        <dbReference type="ARBA" id="ARBA00023160"/>
    </source>
</evidence>
<organism evidence="10 11">
    <name type="scientific">Candidatus Enterousia intestinigallinarum</name>
    <dbReference type="NCBI Taxonomy" id="2840790"/>
    <lineage>
        <taxon>Bacteria</taxon>
        <taxon>Pseudomonadati</taxon>
        <taxon>Pseudomonadota</taxon>
        <taxon>Alphaproteobacteria</taxon>
        <taxon>Candidatus Enterousia</taxon>
    </lineage>
</organism>
<evidence type="ECO:0000256" key="2">
    <source>
        <dbReference type="ARBA" id="ARBA00022679"/>
    </source>
</evidence>
<sequence length="125" mass="13425">MIVGIGIDLVECGRFLDWSAFKKQRIFTKKELEYADADNANAEKHLANFWAAREACLKALGIGFGDDIGFSDVSVTHNDAGRPELMLAGGAKAALKELAGGDAVVHLSITDQDDYSAAIVVIEKL</sequence>
<keyword evidence="1 8" id="KW-0444">Lipid biosynthesis</keyword>
<evidence type="ECO:0000256" key="1">
    <source>
        <dbReference type="ARBA" id="ARBA00022516"/>
    </source>
</evidence>
<evidence type="ECO:0000313" key="11">
    <source>
        <dbReference type="Proteomes" id="UP000886742"/>
    </source>
</evidence>